<evidence type="ECO:0000256" key="5">
    <source>
        <dbReference type="SAM" id="MobiDB-lite"/>
    </source>
</evidence>
<evidence type="ECO:0000256" key="4">
    <source>
        <dbReference type="ARBA" id="ARBA00023136"/>
    </source>
</evidence>
<dbReference type="RefSeq" id="XP_018291447.1">
    <property type="nucleotide sequence ID" value="XM_018435934.1"/>
</dbReference>
<proteinExistence type="predicted"/>
<feature type="transmembrane region" description="Helical" evidence="6">
    <location>
        <begin position="384"/>
        <end position="405"/>
    </location>
</feature>
<feature type="transmembrane region" description="Helical" evidence="6">
    <location>
        <begin position="189"/>
        <end position="210"/>
    </location>
</feature>
<feature type="transmembrane region" description="Helical" evidence="6">
    <location>
        <begin position="99"/>
        <end position="117"/>
    </location>
</feature>
<feature type="transmembrane region" description="Helical" evidence="6">
    <location>
        <begin position="240"/>
        <end position="270"/>
    </location>
</feature>
<evidence type="ECO:0000259" key="7">
    <source>
        <dbReference type="PROSITE" id="PS50850"/>
    </source>
</evidence>
<dbReference type="GeneID" id="28996840"/>
<dbReference type="InterPro" id="IPR011701">
    <property type="entry name" value="MFS"/>
</dbReference>
<sequence length="586" mass="63421">MSEASGSAGPVVLSGVKKVELYKKVWSRNDQIFIFVGLFLLSWAITWETTITSTVTPKVTSILGANNLSSILSTILYILQTALLPMISKLSDFTGRAEAYSFAMTFYIVSFIIMASANNYPTLVGAKVIYAFGYSGTTILGPILIGDMTSIVNRGIYQGLYNAPVLINLFVASSVGSNFVESGRWRWSFGINCILLGVTSAPLLAGLWNVQFKVKRSGLLVKAEEEERNSGPRMTLWERIVWLAIEIDIVGSLLLIGGLCLVLLPLVLALPKWGGWSSGLTLGTLISGVVCWGLFALWELKFSPKPIIPLARWESRTPLYGVLVTSSITLISSTNWQFLATYLQISRRVDSKTAIYLECGYNVMYIITEVSVGFLMARFKVWRPFIWTGIAIAIVGLGIMIPARLPTSSDAFVVVSQSIVGLGTGMCFIPVLVAVQSSVPHNDLAIVTALFQVGGSIAASVGSTMAGAIWNALLPTKIAEYVPGEYDHAQIISSITYVQSLPIEQYDGAVKAYGEVQKLLNIIAVSLSVLTFVFAVPMQSFGLDQTEETRIASGAKNTNGNPNEVPSILSEDDISKSDIKPTVSPA</sequence>
<feature type="region of interest" description="Disordered" evidence="5">
    <location>
        <begin position="553"/>
        <end position="586"/>
    </location>
</feature>
<keyword evidence="4 6" id="KW-0472">Membrane</keyword>
<dbReference type="VEuPathDB" id="FungiDB:PHYBLDRAFT_168765"/>
<feature type="transmembrane region" description="Helical" evidence="6">
    <location>
        <begin position="159"/>
        <end position="177"/>
    </location>
</feature>
<dbReference type="Pfam" id="PF07690">
    <property type="entry name" value="MFS_1"/>
    <property type="match status" value="1"/>
</dbReference>
<feature type="transmembrane region" description="Helical" evidence="6">
    <location>
        <begin position="319"/>
        <end position="343"/>
    </location>
</feature>
<feature type="domain" description="Major facilitator superfamily (MFS) profile" evidence="7">
    <location>
        <begin position="34"/>
        <end position="539"/>
    </location>
</feature>
<evidence type="ECO:0000256" key="6">
    <source>
        <dbReference type="SAM" id="Phobius"/>
    </source>
</evidence>
<dbReference type="InParanoid" id="A0A162PJB1"/>
<organism evidence="8 9">
    <name type="scientific">Phycomyces blakesleeanus (strain ATCC 8743b / DSM 1359 / FGSC 10004 / NBRC 33097 / NRRL 1555)</name>
    <dbReference type="NCBI Taxonomy" id="763407"/>
    <lineage>
        <taxon>Eukaryota</taxon>
        <taxon>Fungi</taxon>
        <taxon>Fungi incertae sedis</taxon>
        <taxon>Mucoromycota</taxon>
        <taxon>Mucoromycotina</taxon>
        <taxon>Mucoromycetes</taxon>
        <taxon>Mucorales</taxon>
        <taxon>Phycomycetaceae</taxon>
        <taxon>Phycomyces</taxon>
    </lineage>
</organism>
<dbReference type="PANTHER" id="PTHR23501:SF87">
    <property type="entry name" value="SIDEROPHORE IRON TRANSPORTER 2"/>
    <property type="match status" value="1"/>
</dbReference>
<dbReference type="AlphaFoldDB" id="A0A162PJB1"/>
<feature type="transmembrane region" description="Helical" evidence="6">
    <location>
        <begin position="519"/>
        <end position="536"/>
    </location>
</feature>
<feature type="transmembrane region" description="Helical" evidence="6">
    <location>
        <begin position="32"/>
        <end position="48"/>
    </location>
</feature>
<dbReference type="InterPro" id="IPR020846">
    <property type="entry name" value="MFS_dom"/>
</dbReference>
<keyword evidence="3 6" id="KW-1133">Transmembrane helix</keyword>
<dbReference type="PANTHER" id="PTHR23501">
    <property type="entry name" value="MAJOR FACILITATOR SUPERFAMILY"/>
    <property type="match status" value="1"/>
</dbReference>
<evidence type="ECO:0000256" key="1">
    <source>
        <dbReference type="ARBA" id="ARBA00004141"/>
    </source>
</evidence>
<feature type="transmembrane region" description="Helical" evidence="6">
    <location>
        <begin position="129"/>
        <end position="147"/>
    </location>
</feature>
<dbReference type="Gene3D" id="1.20.1250.20">
    <property type="entry name" value="MFS general substrate transporter like domains"/>
    <property type="match status" value="2"/>
</dbReference>
<dbReference type="Proteomes" id="UP000077315">
    <property type="component" value="Unassembled WGS sequence"/>
</dbReference>
<dbReference type="EMBL" id="KV440981">
    <property type="protein sequence ID" value="OAD73407.1"/>
    <property type="molecule type" value="Genomic_DNA"/>
</dbReference>
<evidence type="ECO:0000256" key="3">
    <source>
        <dbReference type="ARBA" id="ARBA00022989"/>
    </source>
</evidence>
<feature type="transmembrane region" description="Helical" evidence="6">
    <location>
        <begin position="411"/>
        <end position="435"/>
    </location>
</feature>
<dbReference type="FunCoup" id="A0A162PJB1">
    <property type="interactions" value="7"/>
</dbReference>
<dbReference type="GO" id="GO:0005886">
    <property type="term" value="C:plasma membrane"/>
    <property type="evidence" value="ECO:0007669"/>
    <property type="project" value="TreeGrafter"/>
</dbReference>
<feature type="transmembrane region" description="Helical" evidence="6">
    <location>
        <begin position="276"/>
        <end position="298"/>
    </location>
</feature>
<dbReference type="OrthoDB" id="4078873at2759"/>
<keyword evidence="2 6" id="KW-0812">Transmembrane</keyword>
<name>A0A162PJB1_PHYB8</name>
<feature type="transmembrane region" description="Helical" evidence="6">
    <location>
        <begin position="68"/>
        <end position="87"/>
    </location>
</feature>
<comment type="subcellular location">
    <subcellularLocation>
        <location evidence="1">Membrane</location>
        <topology evidence="1">Multi-pass membrane protein</topology>
    </subcellularLocation>
</comment>
<feature type="transmembrane region" description="Helical" evidence="6">
    <location>
        <begin position="355"/>
        <end position="377"/>
    </location>
</feature>
<dbReference type="STRING" id="763407.A0A162PJB1"/>
<keyword evidence="9" id="KW-1185">Reference proteome</keyword>
<dbReference type="SUPFAM" id="SSF103473">
    <property type="entry name" value="MFS general substrate transporter"/>
    <property type="match status" value="1"/>
</dbReference>
<reference evidence="9" key="1">
    <citation type="submission" date="2015-06" db="EMBL/GenBank/DDBJ databases">
        <title>Expansion of signal transduction pathways in fungi by whole-genome duplication.</title>
        <authorList>
            <consortium name="DOE Joint Genome Institute"/>
            <person name="Corrochano L.M."/>
            <person name="Kuo A."/>
            <person name="Marcet-Houben M."/>
            <person name="Polaino S."/>
            <person name="Salamov A."/>
            <person name="Villalobos J.M."/>
            <person name="Alvarez M.I."/>
            <person name="Avalos J."/>
            <person name="Benito E.P."/>
            <person name="Benoit I."/>
            <person name="Burger G."/>
            <person name="Camino L.P."/>
            <person name="Canovas D."/>
            <person name="Cerda-Olmedo E."/>
            <person name="Cheng J.-F."/>
            <person name="Dominguez A."/>
            <person name="Elias M."/>
            <person name="Eslava A.P."/>
            <person name="Glaser F."/>
            <person name="Grimwood J."/>
            <person name="Gutierrez G."/>
            <person name="Heitman J."/>
            <person name="Henrissat B."/>
            <person name="Iturriaga E.A."/>
            <person name="Lang B.F."/>
            <person name="Lavin J.L."/>
            <person name="Lee S."/>
            <person name="Li W."/>
            <person name="Lindquist E."/>
            <person name="Lopez-Garcia S."/>
            <person name="Luque E.M."/>
            <person name="Marcos A.T."/>
            <person name="Martin J."/>
            <person name="McCluskey K."/>
            <person name="Medina H.R."/>
            <person name="Miralles-Duran A."/>
            <person name="Miyazaki A."/>
            <person name="Munoz-Torres E."/>
            <person name="Oguiza J.A."/>
            <person name="Ohm R."/>
            <person name="Olmedo M."/>
            <person name="Orejas M."/>
            <person name="Ortiz-Castellanos L."/>
            <person name="Pisabarro A.G."/>
            <person name="Rodriguez-Romero J."/>
            <person name="Ruiz-Herrera J."/>
            <person name="Ruiz-Vazquez R."/>
            <person name="Sanz C."/>
            <person name="Schackwitz W."/>
            <person name="Schmutz J."/>
            <person name="Shahriari M."/>
            <person name="Shelest E."/>
            <person name="Silva-Franco F."/>
            <person name="Soanes D."/>
            <person name="Syed K."/>
            <person name="Tagua V.G."/>
            <person name="Talbot N.J."/>
            <person name="Thon M."/>
            <person name="De vries R.P."/>
            <person name="Wiebenga A."/>
            <person name="Yadav J.S."/>
            <person name="Braun E.L."/>
            <person name="Baker S."/>
            <person name="Garre V."/>
            <person name="Horwitz B."/>
            <person name="Torres-Martinez S."/>
            <person name="Idnurm A."/>
            <person name="Herrera-Estrella A."/>
            <person name="Gabaldon T."/>
            <person name="Grigoriev I.V."/>
        </authorList>
    </citation>
    <scope>NUCLEOTIDE SEQUENCE [LARGE SCALE GENOMIC DNA]</scope>
    <source>
        <strain evidence="9">NRRL 1555(-)</strain>
    </source>
</reference>
<evidence type="ECO:0000256" key="2">
    <source>
        <dbReference type="ARBA" id="ARBA00022692"/>
    </source>
</evidence>
<dbReference type="PROSITE" id="PS50850">
    <property type="entry name" value="MFS"/>
    <property type="match status" value="1"/>
</dbReference>
<dbReference type="GO" id="GO:0022857">
    <property type="term" value="F:transmembrane transporter activity"/>
    <property type="evidence" value="ECO:0007669"/>
    <property type="project" value="InterPro"/>
</dbReference>
<evidence type="ECO:0000313" key="9">
    <source>
        <dbReference type="Proteomes" id="UP000077315"/>
    </source>
</evidence>
<evidence type="ECO:0000313" key="8">
    <source>
        <dbReference type="EMBL" id="OAD73407.1"/>
    </source>
</evidence>
<gene>
    <name evidence="8" type="ORF">PHYBLDRAFT_168765</name>
</gene>
<feature type="compositionally biased region" description="Polar residues" evidence="5">
    <location>
        <begin position="555"/>
        <end position="564"/>
    </location>
</feature>
<protein>
    <recommendedName>
        <fullName evidence="7">Major facilitator superfamily (MFS) profile domain-containing protein</fullName>
    </recommendedName>
</protein>
<accession>A0A162PJB1</accession>
<feature type="transmembrane region" description="Helical" evidence="6">
    <location>
        <begin position="447"/>
        <end position="470"/>
    </location>
</feature>
<dbReference type="InterPro" id="IPR036259">
    <property type="entry name" value="MFS_trans_sf"/>
</dbReference>